<accession>A0A9Q9N250</accession>
<dbReference type="RefSeq" id="WP_049077051.1">
    <property type="nucleotide sequence ID" value="NZ_CP104450.1"/>
</dbReference>
<evidence type="ECO:0000313" key="2">
    <source>
        <dbReference type="EMBL" id="UXE36432.1"/>
    </source>
</evidence>
<sequence>MSKEWQYSPDWCEEDMLDGSHCGYVYMFYFTKSDEIYIGSKQLWKGVKDIKNLTIDSKENGWRDYTSSSKTVNDKIANGEEYTKTILWCFPTMKETLLVESIMIMHHILDGNCINKAVLNKLRAPSYSEKKRLKGIVSSILEITK</sequence>
<organism evidence="2 3">
    <name type="scientific">Raoultella ornithinolytica</name>
    <name type="common">Klebsiella ornithinolytica</name>
    <dbReference type="NCBI Taxonomy" id="54291"/>
    <lineage>
        <taxon>Bacteria</taxon>
        <taxon>Pseudomonadati</taxon>
        <taxon>Pseudomonadota</taxon>
        <taxon>Gammaproteobacteria</taxon>
        <taxon>Enterobacterales</taxon>
        <taxon>Enterobacteriaceae</taxon>
        <taxon>Klebsiella/Raoultella group</taxon>
        <taxon>Raoultella</taxon>
    </lineage>
</organism>
<dbReference type="AlphaFoldDB" id="A0A9Q9N250"/>
<protein>
    <recommendedName>
        <fullName evidence="1">Putative endonuclease SegE-like GIY-YIG domain-containing protein</fullName>
    </recommendedName>
</protein>
<feature type="domain" description="Putative endonuclease SegE-like GIY-YIG" evidence="1">
    <location>
        <begin position="19"/>
        <end position="107"/>
    </location>
</feature>
<dbReference type="EMBL" id="CP104450">
    <property type="protein sequence ID" value="UXE36432.1"/>
    <property type="molecule type" value="Genomic_DNA"/>
</dbReference>
<reference evidence="2" key="1">
    <citation type="submission" date="2022-09" db="EMBL/GenBank/DDBJ databases">
        <title>Multidrug resistance Raoultella ornithinolytica Strain MQB_Silv_108.</title>
        <authorList>
            <person name="Quintela-Baluja M."/>
        </authorList>
    </citation>
    <scope>NUCLEOTIDE SEQUENCE</scope>
    <source>
        <strain evidence="2">MQB_Silv_108</strain>
    </source>
</reference>
<evidence type="ECO:0000259" key="1">
    <source>
        <dbReference type="Pfam" id="PF19835"/>
    </source>
</evidence>
<dbReference type="Proteomes" id="UP001064206">
    <property type="component" value="Chromosome"/>
</dbReference>
<dbReference type="InterPro" id="IPR045566">
    <property type="entry name" value="SegE-like_GIY-YIG"/>
</dbReference>
<gene>
    <name evidence="2" type="ORF">N2J37_17945</name>
</gene>
<evidence type="ECO:0000313" key="3">
    <source>
        <dbReference type="Proteomes" id="UP001064206"/>
    </source>
</evidence>
<proteinExistence type="predicted"/>
<dbReference type="Pfam" id="PF19835">
    <property type="entry name" value="SegE_GIY-YIG"/>
    <property type="match status" value="1"/>
</dbReference>
<name>A0A9Q9N250_RAOOR</name>